<keyword evidence="6" id="KW-0812">Transmembrane</keyword>
<dbReference type="InterPro" id="IPR000914">
    <property type="entry name" value="SBP_5_dom"/>
</dbReference>
<feature type="region of interest" description="Disordered" evidence="5">
    <location>
        <begin position="49"/>
        <end position="68"/>
    </location>
</feature>
<dbReference type="InterPro" id="IPR006311">
    <property type="entry name" value="TAT_signal"/>
</dbReference>
<dbReference type="RefSeq" id="WP_200607171.1">
    <property type="nucleotide sequence ID" value="NZ_JAEHHL010000001.1"/>
</dbReference>
<dbReference type="GO" id="GO:0015833">
    <property type="term" value="P:peptide transport"/>
    <property type="evidence" value="ECO:0007669"/>
    <property type="project" value="TreeGrafter"/>
</dbReference>
<dbReference type="PIRSF" id="PIRSF002741">
    <property type="entry name" value="MppA"/>
    <property type="match status" value="1"/>
</dbReference>
<evidence type="ECO:0000256" key="1">
    <source>
        <dbReference type="ARBA" id="ARBA00004418"/>
    </source>
</evidence>
<dbReference type="Gene3D" id="3.90.76.10">
    <property type="entry name" value="Dipeptide-binding Protein, Domain 1"/>
    <property type="match status" value="1"/>
</dbReference>
<protein>
    <submittedName>
        <fullName evidence="8">ABC transporter substrate-binding protein</fullName>
    </submittedName>
</protein>
<sequence>MTNKNGTSKTGGILRPDRRSFLGGTAALGLAAGLGPALLPRDLRAAEPKKGGKLRVAMQQGATTDSLDPQTYTDTFMLSIGFGTHGTLTEINPEGELVGDLAESWEASTDAKTWTFRIRKGVEFSDGKTLTADDVIASINHHRGEDSKSAAKSNVDPIAEIRKPDDNTVVFDLKNGNADFPYLMADYHLLIMPAVDGKADWENYIGTGGYVLDTFEPGIRATLKRNPNYWKPGRAHIDEIEMVVIADPAARQNALITGEVDYLQRADLKTVHLLARRPEIHIEESTGFLHYTAPMITTNSPYDSNELRLAIKHGINRDELLEKILRGHGAIGNDHPIAPSVPFWADLEQRTYDPDKAKFHLKKSGYEGVTLDLSAADAAYAGAVDAAVLMKEQLAAAGMDINVVREPNDGYWSNVWMKKDWCQCYWGGRPTCDWMFSQAYAEGANWNDTYWSNERFNVLLKQGRAELNPSVRAEIYREMQQIVRDDGGVVVWAFANYVDARTDKVQHGEKVAANWDMDGGRFMERWWVA</sequence>
<dbReference type="GO" id="GO:1904680">
    <property type="term" value="F:peptide transmembrane transporter activity"/>
    <property type="evidence" value="ECO:0007669"/>
    <property type="project" value="TreeGrafter"/>
</dbReference>
<keyword evidence="6" id="KW-1133">Transmembrane helix</keyword>
<dbReference type="AlphaFoldDB" id="A0A8J7M4R9"/>
<dbReference type="SUPFAM" id="SSF53850">
    <property type="entry name" value="Periplasmic binding protein-like II"/>
    <property type="match status" value="1"/>
</dbReference>
<reference evidence="8" key="1">
    <citation type="submission" date="2020-12" db="EMBL/GenBank/DDBJ databases">
        <title>Bacterial taxonomy.</title>
        <authorList>
            <person name="Pan X."/>
        </authorList>
    </citation>
    <scope>NUCLEOTIDE SEQUENCE</scope>
    <source>
        <strain evidence="8">M0105</strain>
    </source>
</reference>
<dbReference type="Gene3D" id="3.40.190.10">
    <property type="entry name" value="Periplasmic binding protein-like II"/>
    <property type="match status" value="1"/>
</dbReference>
<feature type="transmembrane region" description="Helical" evidence="6">
    <location>
        <begin position="21"/>
        <end position="39"/>
    </location>
</feature>
<keyword evidence="6" id="KW-0472">Membrane</keyword>
<comment type="similarity">
    <text evidence="2">Belongs to the bacterial solute-binding protein 5 family.</text>
</comment>
<feature type="domain" description="Solute-binding protein family 5" evidence="7">
    <location>
        <begin position="96"/>
        <end position="447"/>
    </location>
</feature>
<dbReference type="PANTHER" id="PTHR30290">
    <property type="entry name" value="PERIPLASMIC BINDING COMPONENT OF ABC TRANSPORTER"/>
    <property type="match status" value="1"/>
</dbReference>
<evidence type="ECO:0000256" key="4">
    <source>
        <dbReference type="ARBA" id="ARBA00022729"/>
    </source>
</evidence>
<dbReference type="InterPro" id="IPR039424">
    <property type="entry name" value="SBP_5"/>
</dbReference>
<evidence type="ECO:0000313" key="8">
    <source>
        <dbReference type="EMBL" id="MBK0398268.1"/>
    </source>
</evidence>
<dbReference type="GO" id="GO:0030288">
    <property type="term" value="C:outer membrane-bounded periplasmic space"/>
    <property type="evidence" value="ECO:0007669"/>
    <property type="project" value="UniProtKB-ARBA"/>
</dbReference>
<evidence type="ECO:0000256" key="5">
    <source>
        <dbReference type="SAM" id="MobiDB-lite"/>
    </source>
</evidence>
<organism evidence="8 9">
    <name type="scientific">Thermohalobaculum xanthum</name>
    <dbReference type="NCBI Taxonomy" id="2753746"/>
    <lineage>
        <taxon>Bacteria</taxon>
        <taxon>Pseudomonadati</taxon>
        <taxon>Pseudomonadota</taxon>
        <taxon>Alphaproteobacteria</taxon>
        <taxon>Rhodobacterales</taxon>
        <taxon>Paracoccaceae</taxon>
        <taxon>Thermohalobaculum</taxon>
    </lineage>
</organism>
<evidence type="ECO:0000256" key="2">
    <source>
        <dbReference type="ARBA" id="ARBA00005695"/>
    </source>
</evidence>
<keyword evidence="4" id="KW-0732">Signal</keyword>
<evidence type="ECO:0000313" key="9">
    <source>
        <dbReference type="Proteomes" id="UP000655420"/>
    </source>
</evidence>
<keyword evidence="9" id="KW-1185">Reference proteome</keyword>
<dbReference type="NCBIfam" id="TIGR01409">
    <property type="entry name" value="TAT_signal_seq"/>
    <property type="match status" value="1"/>
</dbReference>
<accession>A0A8J7M4R9</accession>
<dbReference type="InterPro" id="IPR019546">
    <property type="entry name" value="TAT_signal_bac_arc"/>
</dbReference>
<dbReference type="GO" id="GO:0043190">
    <property type="term" value="C:ATP-binding cassette (ABC) transporter complex"/>
    <property type="evidence" value="ECO:0007669"/>
    <property type="project" value="InterPro"/>
</dbReference>
<evidence type="ECO:0000256" key="3">
    <source>
        <dbReference type="ARBA" id="ARBA00022448"/>
    </source>
</evidence>
<dbReference type="Gene3D" id="3.10.105.10">
    <property type="entry name" value="Dipeptide-binding Protein, Domain 3"/>
    <property type="match status" value="1"/>
</dbReference>
<dbReference type="Pfam" id="PF00496">
    <property type="entry name" value="SBP_bac_5"/>
    <property type="match status" value="1"/>
</dbReference>
<name>A0A8J7M4R9_9RHOB</name>
<comment type="caution">
    <text evidence="8">The sequence shown here is derived from an EMBL/GenBank/DDBJ whole genome shotgun (WGS) entry which is preliminary data.</text>
</comment>
<keyword evidence="3" id="KW-0813">Transport</keyword>
<dbReference type="EMBL" id="JAEHHL010000001">
    <property type="protein sequence ID" value="MBK0398268.1"/>
    <property type="molecule type" value="Genomic_DNA"/>
</dbReference>
<dbReference type="PANTHER" id="PTHR30290:SF10">
    <property type="entry name" value="PERIPLASMIC OLIGOPEPTIDE-BINDING PROTEIN-RELATED"/>
    <property type="match status" value="1"/>
</dbReference>
<dbReference type="PROSITE" id="PS51318">
    <property type="entry name" value="TAT"/>
    <property type="match status" value="1"/>
</dbReference>
<gene>
    <name evidence="8" type="ORF">H0I76_03620</name>
</gene>
<dbReference type="InterPro" id="IPR030678">
    <property type="entry name" value="Peptide/Ni-bd"/>
</dbReference>
<dbReference type="Proteomes" id="UP000655420">
    <property type="component" value="Unassembled WGS sequence"/>
</dbReference>
<proteinExistence type="inferred from homology"/>
<dbReference type="CDD" id="cd08503">
    <property type="entry name" value="PBP2_NikA_DppA_OppA_like_17"/>
    <property type="match status" value="1"/>
</dbReference>
<evidence type="ECO:0000259" key="7">
    <source>
        <dbReference type="Pfam" id="PF00496"/>
    </source>
</evidence>
<evidence type="ECO:0000256" key="6">
    <source>
        <dbReference type="SAM" id="Phobius"/>
    </source>
</evidence>
<comment type="subcellular location">
    <subcellularLocation>
        <location evidence="1">Periplasm</location>
    </subcellularLocation>
</comment>